<protein>
    <recommendedName>
        <fullName evidence="12">Sec-independent protein translocase protein TatB</fullName>
    </recommendedName>
</protein>
<reference evidence="10 11" key="1">
    <citation type="submission" date="2007-06" db="EMBL/GenBank/DDBJ databases">
        <authorList>
            <person name="Shimkets L."/>
            <person name="Ferriera S."/>
            <person name="Johnson J."/>
            <person name="Kravitz S."/>
            <person name="Beeson K."/>
            <person name="Sutton G."/>
            <person name="Rogers Y.-H."/>
            <person name="Friedman R."/>
            <person name="Frazier M."/>
            <person name="Venter J.C."/>
        </authorList>
    </citation>
    <scope>NUCLEOTIDE SEQUENCE [LARGE SCALE GENOMIC DNA]</scope>
    <source>
        <strain evidence="10 11">SIR-1</strain>
    </source>
</reference>
<accession>A6G5Q0</accession>
<dbReference type="Proteomes" id="UP000005801">
    <property type="component" value="Unassembled WGS sequence"/>
</dbReference>
<keyword evidence="8" id="KW-0175">Coiled coil</keyword>
<keyword evidence="2" id="KW-0813">Transport</keyword>
<evidence type="ECO:0000256" key="9">
    <source>
        <dbReference type="SAM" id="MobiDB-lite"/>
    </source>
</evidence>
<dbReference type="Gene3D" id="1.20.5.3310">
    <property type="match status" value="1"/>
</dbReference>
<evidence type="ECO:0000256" key="6">
    <source>
        <dbReference type="ARBA" id="ARBA00023010"/>
    </source>
</evidence>
<evidence type="ECO:0000256" key="7">
    <source>
        <dbReference type="ARBA" id="ARBA00023136"/>
    </source>
</evidence>
<dbReference type="OrthoDB" id="9810561at2"/>
<proteinExistence type="predicted"/>
<keyword evidence="6" id="KW-0811">Translocation</keyword>
<evidence type="ECO:0000256" key="1">
    <source>
        <dbReference type="ARBA" id="ARBA00004167"/>
    </source>
</evidence>
<keyword evidence="4" id="KW-0653">Protein transport</keyword>
<evidence type="ECO:0000256" key="5">
    <source>
        <dbReference type="ARBA" id="ARBA00022989"/>
    </source>
</evidence>
<keyword evidence="7" id="KW-0472">Membrane</keyword>
<evidence type="ECO:0000256" key="8">
    <source>
        <dbReference type="SAM" id="Coils"/>
    </source>
</evidence>
<feature type="compositionally biased region" description="Low complexity" evidence="9">
    <location>
        <begin position="174"/>
        <end position="193"/>
    </location>
</feature>
<dbReference type="InterPro" id="IPR003369">
    <property type="entry name" value="TatA/B/E"/>
</dbReference>
<feature type="compositionally biased region" description="Basic and acidic residues" evidence="9">
    <location>
        <begin position="202"/>
        <end position="212"/>
    </location>
</feature>
<dbReference type="Pfam" id="PF02416">
    <property type="entry name" value="TatA_B_E"/>
    <property type="match status" value="1"/>
</dbReference>
<comment type="subcellular location">
    <subcellularLocation>
        <location evidence="1">Membrane</location>
        <topology evidence="1">Single-pass membrane protein</topology>
    </subcellularLocation>
</comment>
<name>A6G5Q0_9BACT</name>
<feature type="region of interest" description="Disordered" evidence="9">
    <location>
        <begin position="124"/>
        <end position="212"/>
    </location>
</feature>
<dbReference type="STRING" id="391625.PPSIR1_32572"/>
<evidence type="ECO:0000256" key="2">
    <source>
        <dbReference type="ARBA" id="ARBA00022448"/>
    </source>
</evidence>
<gene>
    <name evidence="10" type="ORF">PPSIR1_32572</name>
</gene>
<keyword evidence="5" id="KW-1133">Transmembrane helix</keyword>
<dbReference type="RefSeq" id="WP_006972049.1">
    <property type="nucleotide sequence ID" value="NZ_ABCS01000026.1"/>
</dbReference>
<sequence>MFGLGMMEIGLIIVLAVMLFPPKELPKIARMVARVYGQVRKTAEDFRSAVLDDEDLREPIDEIKGAYNEARFEVRDAERKARQQLAKAQMDLRMATARRLQAEREAKAAEAAAAAAIAKASEGGSAEASEAQEGAAGATAPVEAANDGAETEASAHPTVASPDPRVIAGRRSGAYTPRAYTPPAASVPSPSSSTDEAAPSKGGEDEAREGVA</sequence>
<keyword evidence="3" id="KW-0812">Transmembrane</keyword>
<organism evidence="10 11">
    <name type="scientific">Plesiocystis pacifica SIR-1</name>
    <dbReference type="NCBI Taxonomy" id="391625"/>
    <lineage>
        <taxon>Bacteria</taxon>
        <taxon>Pseudomonadati</taxon>
        <taxon>Myxococcota</taxon>
        <taxon>Polyangia</taxon>
        <taxon>Nannocystales</taxon>
        <taxon>Nannocystaceae</taxon>
        <taxon>Plesiocystis</taxon>
    </lineage>
</organism>
<comment type="caution">
    <text evidence="10">The sequence shown here is derived from an EMBL/GenBank/DDBJ whole genome shotgun (WGS) entry which is preliminary data.</text>
</comment>
<feature type="coiled-coil region" evidence="8">
    <location>
        <begin position="60"/>
        <end position="119"/>
    </location>
</feature>
<evidence type="ECO:0000256" key="3">
    <source>
        <dbReference type="ARBA" id="ARBA00022692"/>
    </source>
</evidence>
<keyword evidence="11" id="KW-1185">Reference proteome</keyword>
<feature type="compositionally biased region" description="Low complexity" evidence="9">
    <location>
        <begin position="124"/>
        <end position="145"/>
    </location>
</feature>
<evidence type="ECO:0000256" key="4">
    <source>
        <dbReference type="ARBA" id="ARBA00022927"/>
    </source>
</evidence>
<dbReference type="EMBL" id="ABCS01000026">
    <property type="protein sequence ID" value="EDM78831.1"/>
    <property type="molecule type" value="Genomic_DNA"/>
</dbReference>
<dbReference type="AlphaFoldDB" id="A6G5Q0"/>
<evidence type="ECO:0000313" key="11">
    <source>
        <dbReference type="Proteomes" id="UP000005801"/>
    </source>
</evidence>
<evidence type="ECO:0008006" key="12">
    <source>
        <dbReference type="Google" id="ProtNLM"/>
    </source>
</evidence>
<evidence type="ECO:0000313" key="10">
    <source>
        <dbReference type="EMBL" id="EDM78831.1"/>
    </source>
</evidence>